<reference evidence="1" key="1">
    <citation type="submission" date="2021-01" db="EMBL/GenBank/DDBJ databases">
        <authorList>
            <person name="Lovell J.T."/>
            <person name="Bentley N."/>
            <person name="Bhattarai G."/>
            <person name="Jenkins J.W."/>
            <person name="Sreedasyam A."/>
            <person name="Alarcon Y."/>
            <person name="Bock C."/>
            <person name="Boston L."/>
            <person name="Carlson J."/>
            <person name="Cervantes K."/>
            <person name="Clermont K."/>
            <person name="Krom N."/>
            <person name="Kubenka K."/>
            <person name="Mamidi S."/>
            <person name="Mattison C."/>
            <person name="Monteros M."/>
            <person name="Pisani C."/>
            <person name="Plott C."/>
            <person name="Rajasekar S."/>
            <person name="Rhein H.S."/>
            <person name="Rohla C."/>
            <person name="Song M."/>
            <person name="Hilaire R.S."/>
            <person name="Shu S."/>
            <person name="Wells L."/>
            <person name="Wang X."/>
            <person name="Webber J."/>
            <person name="Heerema R.J."/>
            <person name="Klein P."/>
            <person name="Conner P."/>
            <person name="Grauke L."/>
            <person name="Grimwood J."/>
            <person name="Schmutz J."/>
            <person name="Randall J.J."/>
        </authorList>
    </citation>
    <scope>NUCLEOTIDE SEQUENCE</scope>
    <source>
        <tissue evidence="1">Leaf</tissue>
    </source>
</reference>
<comment type="caution">
    <text evidence="1">The sequence shown here is derived from an EMBL/GenBank/DDBJ whole genome shotgun (WGS) entry which is preliminary data.</text>
</comment>
<dbReference type="Proteomes" id="UP000811246">
    <property type="component" value="Chromosome 1"/>
</dbReference>
<dbReference type="EMBL" id="CM031825">
    <property type="protein sequence ID" value="KAG6732109.1"/>
    <property type="molecule type" value="Genomic_DNA"/>
</dbReference>
<protein>
    <submittedName>
        <fullName evidence="1">Uncharacterized protein</fullName>
    </submittedName>
</protein>
<sequence>MPADNFVLFELQGLRHELIKIWQILVLAHFDDSILLVSSPQIYWVLP</sequence>
<evidence type="ECO:0000313" key="1">
    <source>
        <dbReference type="EMBL" id="KAG6732109.1"/>
    </source>
</evidence>
<dbReference type="AlphaFoldDB" id="A0A922FZN8"/>
<name>A0A922FZN8_CARIL</name>
<proteinExistence type="predicted"/>
<evidence type="ECO:0000313" key="2">
    <source>
        <dbReference type="Proteomes" id="UP000811246"/>
    </source>
</evidence>
<organism evidence="1 2">
    <name type="scientific">Carya illinoinensis</name>
    <name type="common">Pecan</name>
    <dbReference type="NCBI Taxonomy" id="32201"/>
    <lineage>
        <taxon>Eukaryota</taxon>
        <taxon>Viridiplantae</taxon>
        <taxon>Streptophyta</taxon>
        <taxon>Embryophyta</taxon>
        <taxon>Tracheophyta</taxon>
        <taxon>Spermatophyta</taxon>
        <taxon>Magnoliopsida</taxon>
        <taxon>eudicotyledons</taxon>
        <taxon>Gunneridae</taxon>
        <taxon>Pentapetalae</taxon>
        <taxon>rosids</taxon>
        <taxon>fabids</taxon>
        <taxon>Fagales</taxon>
        <taxon>Juglandaceae</taxon>
        <taxon>Carya</taxon>
    </lineage>
</organism>
<accession>A0A922FZN8</accession>
<gene>
    <name evidence="1" type="ORF">I3842_01G161200</name>
</gene>